<dbReference type="Gene3D" id="3.30.1180.20">
    <property type="entry name" value="Dihydroxyacetone kinase, domain 2"/>
    <property type="match status" value="1"/>
</dbReference>
<evidence type="ECO:0000313" key="2">
    <source>
        <dbReference type="EMBL" id="MFL0268843.1"/>
    </source>
</evidence>
<dbReference type="PANTHER" id="PTHR28629">
    <property type="entry name" value="TRIOKINASE/FMN CYCLASE"/>
    <property type="match status" value="1"/>
</dbReference>
<organism evidence="2 3">
    <name type="scientific">Candidatus Clostridium radicumherbarum</name>
    <dbReference type="NCBI Taxonomy" id="3381662"/>
    <lineage>
        <taxon>Bacteria</taxon>
        <taxon>Bacillati</taxon>
        <taxon>Bacillota</taxon>
        <taxon>Clostridia</taxon>
        <taxon>Eubacteriales</taxon>
        <taxon>Clostridiaceae</taxon>
        <taxon>Clostridium</taxon>
    </lineage>
</organism>
<keyword evidence="2" id="KW-0418">Kinase</keyword>
<dbReference type="SUPFAM" id="SSF82549">
    <property type="entry name" value="DAK1/DegV-like"/>
    <property type="match status" value="1"/>
</dbReference>
<dbReference type="InterPro" id="IPR050861">
    <property type="entry name" value="Dihydroxyacetone_Kinase"/>
</dbReference>
<dbReference type="InterPro" id="IPR004006">
    <property type="entry name" value="DhaK_dom"/>
</dbReference>
<name>A0ABW8TUE4_9CLOT</name>
<evidence type="ECO:0000259" key="1">
    <source>
        <dbReference type="PROSITE" id="PS51481"/>
    </source>
</evidence>
<evidence type="ECO:0000313" key="3">
    <source>
        <dbReference type="Proteomes" id="UP001623661"/>
    </source>
</evidence>
<dbReference type="Proteomes" id="UP001623661">
    <property type="component" value="Unassembled WGS sequence"/>
</dbReference>
<dbReference type="Gene3D" id="3.40.50.10440">
    <property type="entry name" value="Dihydroxyacetone kinase, domain 1"/>
    <property type="match status" value="1"/>
</dbReference>
<proteinExistence type="predicted"/>
<feature type="domain" description="DhaK" evidence="1">
    <location>
        <begin position="7"/>
        <end position="330"/>
    </location>
</feature>
<keyword evidence="2" id="KW-0808">Transferase</keyword>
<keyword evidence="3" id="KW-1185">Reference proteome</keyword>
<protein>
    <submittedName>
        <fullName evidence="2">Dihydroxyacetone kinase subunit DhaK</fullName>
    </submittedName>
</protein>
<dbReference type="Pfam" id="PF02733">
    <property type="entry name" value="Dak1"/>
    <property type="match status" value="1"/>
</dbReference>
<accession>A0ABW8TUE4</accession>
<comment type="caution">
    <text evidence="2">The sequence shown here is derived from an EMBL/GenBank/DDBJ whole genome shotgun (WGS) entry which is preliminary data.</text>
</comment>
<dbReference type="PROSITE" id="PS51481">
    <property type="entry name" value="DHAK"/>
    <property type="match status" value="1"/>
</dbReference>
<dbReference type="RefSeq" id="WP_406765465.1">
    <property type="nucleotide sequence ID" value="NZ_JBJHZY010000002.1"/>
</dbReference>
<sequence>MKKLINKPEDFARETIEGILAAHSDSLKMVNDNFRCIVRADEKKPGKVAIATGGGSGHLPTFLGYVGYGLADGVTVGNVFASPSAECMYEVDKAIDNGAGVLHLYGNYGGDIMNFGMAKDMVEMDDIEVEEVLVTDDVASALKGQEANRRGVAGLFYAYKIAGAAAEKMYNLQEVKRLAQKAVDNTRTMGVALTPCIVPEVGKATFSIGENEMEIGMGIHGEPGIKRSELKPVDDVVEVMLNKILEDMRFEEGCNVSILVNGLGATPKEELYIAYKKAHSILEKNGIKVYRPYIGEFATSLEMAGMSITLLKLDKELEELLDFNAYSPFFQQFR</sequence>
<dbReference type="PANTHER" id="PTHR28629:SF4">
    <property type="entry name" value="TRIOKINASE_FMN CYCLASE"/>
    <property type="match status" value="1"/>
</dbReference>
<dbReference type="EMBL" id="JBJHZY010000002">
    <property type="protein sequence ID" value="MFL0268843.1"/>
    <property type="molecule type" value="Genomic_DNA"/>
</dbReference>
<reference evidence="2 3" key="1">
    <citation type="submission" date="2024-11" db="EMBL/GenBank/DDBJ databases">
        <authorList>
            <person name="Heng Y.C."/>
            <person name="Lim A.C.H."/>
            <person name="Lee J.K.Y."/>
            <person name="Kittelmann S."/>
        </authorList>
    </citation>
    <scope>NUCLEOTIDE SEQUENCE [LARGE SCALE GENOMIC DNA]</scope>
    <source>
        <strain evidence="2 3">WILCCON 0202</strain>
    </source>
</reference>
<gene>
    <name evidence="2" type="ORF">ACJDUH_12145</name>
</gene>
<dbReference type="GO" id="GO:0016301">
    <property type="term" value="F:kinase activity"/>
    <property type="evidence" value="ECO:0007669"/>
    <property type="project" value="UniProtKB-KW"/>
</dbReference>